<dbReference type="CDD" id="cd24008">
    <property type="entry name" value="ASKHA_NBD_GLK"/>
    <property type="match status" value="1"/>
</dbReference>
<dbReference type="EMBL" id="QQBB01000001">
    <property type="protein sequence ID" value="RDI61806.1"/>
    <property type="molecule type" value="Genomic_DNA"/>
</dbReference>
<dbReference type="Gene3D" id="3.30.420.40">
    <property type="match status" value="1"/>
</dbReference>
<keyword evidence="5" id="KW-1185">Reference proteome</keyword>
<dbReference type="Gene3D" id="3.40.367.20">
    <property type="match status" value="1"/>
</dbReference>
<dbReference type="PANTHER" id="PTHR47690:SF1">
    <property type="entry name" value="GLUCOKINASE"/>
    <property type="match status" value="1"/>
</dbReference>
<proteinExistence type="inferred from homology"/>
<accession>A0A370HTG1</accession>
<keyword evidence="2 4" id="KW-0418">Kinase</keyword>
<keyword evidence="1" id="KW-0808">Transferase</keyword>
<evidence type="ECO:0000313" key="4">
    <source>
        <dbReference type="EMBL" id="RDI61806.1"/>
    </source>
</evidence>
<dbReference type="OrthoDB" id="9800595at2"/>
<dbReference type="GO" id="GO:0005524">
    <property type="term" value="F:ATP binding"/>
    <property type="evidence" value="ECO:0007669"/>
    <property type="project" value="InterPro"/>
</dbReference>
<dbReference type="GO" id="GO:0004340">
    <property type="term" value="F:glucokinase activity"/>
    <property type="evidence" value="ECO:0007669"/>
    <property type="project" value="InterPro"/>
</dbReference>
<organism evidence="4 5">
    <name type="scientific">Microvirga subterranea</name>
    <dbReference type="NCBI Taxonomy" id="186651"/>
    <lineage>
        <taxon>Bacteria</taxon>
        <taxon>Pseudomonadati</taxon>
        <taxon>Pseudomonadota</taxon>
        <taxon>Alphaproteobacteria</taxon>
        <taxon>Hyphomicrobiales</taxon>
        <taxon>Methylobacteriaceae</taxon>
        <taxon>Microvirga</taxon>
    </lineage>
</organism>
<protein>
    <submittedName>
        <fullName evidence="4">Glucokinase</fullName>
    </submittedName>
</protein>
<reference evidence="4 5" key="1">
    <citation type="submission" date="2018-07" db="EMBL/GenBank/DDBJ databases">
        <title>Genomic Encyclopedia of Type Strains, Phase IV (KMG-IV): sequencing the most valuable type-strain genomes for metagenomic binning, comparative biology and taxonomic classification.</title>
        <authorList>
            <person name="Goeker M."/>
        </authorList>
    </citation>
    <scope>NUCLEOTIDE SEQUENCE [LARGE SCALE GENOMIC DNA]</scope>
    <source>
        <strain evidence="4 5">DSM 14364</strain>
    </source>
</reference>
<gene>
    <name evidence="4" type="ORF">DES45_10163</name>
</gene>
<dbReference type="InterPro" id="IPR003836">
    <property type="entry name" value="Glucokinase"/>
</dbReference>
<evidence type="ECO:0000313" key="5">
    <source>
        <dbReference type="Proteomes" id="UP000254925"/>
    </source>
</evidence>
<evidence type="ECO:0000256" key="1">
    <source>
        <dbReference type="ARBA" id="ARBA00022679"/>
    </source>
</evidence>
<dbReference type="GO" id="GO:0006096">
    <property type="term" value="P:glycolytic process"/>
    <property type="evidence" value="ECO:0007669"/>
    <property type="project" value="InterPro"/>
</dbReference>
<dbReference type="InterPro" id="IPR050201">
    <property type="entry name" value="Bacterial_glucokinase"/>
</dbReference>
<dbReference type="AlphaFoldDB" id="A0A370HTG1"/>
<dbReference type="GO" id="GO:0005829">
    <property type="term" value="C:cytosol"/>
    <property type="evidence" value="ECO:0007669"/>
    <property type="project" value="TreeGrafter"/>
</dbReference>
<dbReference type="PANTHER" id="PTHR47690">
    <property type="entry name" value="GLUCOKINASE"/>
    <property type="match status" value="1"/>
</dbReference>
<evidence type="ECO:0000256" key="3">
    <source>
        <dbReference type="RuleBase" id="RU004046"/>
    </source>
</evidence>
<dbReference type="Pfam" id="PF02685">
    <property type="entry name" value="Glucokinase"/>
    <property type="match status" value="1"/>
</dbReference>
<dbReference type="GO" id="GO:0005536">
    <property type="term" value="F:D-glucose binding"/>
    <property type="evidence" value="ECO:0007669"/>
    <property type="project" value="InterPro"/>
</dbReference>
<dbReference type="Proteomes" id="UP000254925">
    <property type="component" value="Unassembled WGS sequence"/>
</dbReference>
<comment type="caution">
    <text evidence="4">The sequence shown here is derived from an EMBL/GenBank/DDBJ whole genome shotgun (WGS) entry which is preliminary data.</text>
</comment>
<dbReference type="SUPFAM" id="SSF53067">
    <property type="entry name" value="Actin-like ATPase domain"/>
    <property type="match status" value="1"/>
</dbReference>
<dbReference type="InterPro" id="IPR043129">
    <property type="entry name" value="ATPase_NBD"/>
</dbReference>
<comment type="similarity">
    <text evidence="3">Belongs to the bacterial glucokinase family.</text>
</comment>
<evidence type="ECO:0000256" key="2">
    <source>
        <dbReference type="ARBA" id="ARBA00022777"/>
    </source>
</evidence>
<name>A0A370HTG1_9HYPH</name>
<sequence length="332" mass="34480">MFAFPVLLGDIGGTNARFAVLPAPGEPVCLLPRALTAQTPSPVEAIRAALAGYQGAAPRSAMIAVATRVDRPIIRLTNAAWTIDAQEIGTALGLERVTLVNDYAPVATSVTVLSLERGDLAPLGAVMPAGAGTRVVLGPGTGLGAGALVPVEDRLAVLATEAGHMEFGPTNDEEMALWPHLERVGGRVSAEVVLSGPGLLRLAKACAAHRAVPCPFAKPNDVLAAALEGEEFAGHAVDLFGRFLGRYAGDLALTFEASGGVFIAGGIAPRIVDVLQKGRFRQAFDAKAPHDAWARTVPVYVIVNPEPALQGLAALVTHPDGFIFQSQGWQEA</sequence>